<dbReference type="InterPro" id="IPR036412">
    <property type="entry name" value="HAD-like_sf"/>
</dbReference>
<reference evidence="1 2" key="1">
    <citation type="journal article" date="2015" name="Genome Announc.">
        <title>Expanding the biotechnology potential of lactobacilli through comparative genomics of 213 strains and associated genera.</title>
        <authorList>
            <person name="Sun Z."/>
            <person name="Harris H.M."/>
            <person name="McCann A."/>
            <person name="Guo C."/>
            <person name="Argimon S."/>
            <person name="Zhang W."/>
            <person name="Yang X."/>
            <person name="Jeffery I.B."/>
            <person name="Cooney J.C."/>
            <person name="Kagawa T.F."/>
            <person name="Liu W."/>
            <person name="Song Y."/>
            <person name="Salvetti E."/>
            <person name="Wrobel A."/>
            <person name="Rasinkangas P."/>
            <person name="Parkhill J."/>
            <person name="Rea M.C."/>
            <person name="O'Sullivan O."/>
            <person name="Ritari J."/>
            <person name="Douillard F.P."/>
            <person name="Paul Ross R."/>
            <person name="Yang R."/>
            <person name="Briner A.E."/>
            <person name="Felis G.E."/>
            <person name="de Vos W.M."/>
            <person name="Barrangou R."/>
            <person name="Klaenhammer T.R."/>
            <person name="Caufield P.W."/>
            <person name="Cui Y."/>
            <person name="Zhang H."/>
            <person name="O'Toole P.W."/>
        </authorList>
    </citation>
    <scope>NUCLEOTIDE SEQUENCE [LARGE SCALE GENOMIC DNA]</scope>
    <source>
        <strain evidence="1 2">DSM 16991</strain>
    </source>
</reference>
<dbReference type="OrthoDB" id="9792518at2"/>
<comment type="caution">
    <text evidence="1">The sequence shown here is derived from an EMBL/GenBank/DDBJ whole genome shotgun (WGS) entry which is preliminary data.</text>
</comment>
<dbReference type="SFLD" id="SFLDS00003">
    <property type="entry name" value="Haloacid_Dehalogenase"/>
    <property type="match status" value="1"/>
</dbReference>
<dbReference type="Proteomes" id="UP000050949">
    <property type="component" value="Unassembled WGS sequence"/>
</dbReference>
<dbReference type="RefSeq" id="WP_027828754.1">
    <property type="nucleotide sequence ID" value="NZ_AUEH01000028.1"/>
</dbReference>
<dbReference type="InterPro" id="IPR023198">
    <property type="entry name" value="PGP-like_dom2"/>
</dbReference>
<organism evidence="1 2">
    <name type="scientific">Schleiferilactobacillus harbinensis DSM 16991</name>
    <dbReference type="NCBI Taxonomy" id="1122147"/>
    <lineage>
        <taxon>Bacteria</taxon>
        <taxon>Bacillati</taxon>
        <taxon>Bacillota</taxon>
        <taxon>Bacilli</taxon>
        <taxon>Lactobacillales</taxon>
        <taxon>Lactobacillaceae</taxon>
        <taxon>Schleiferilactobacillus</taxon>
    </lineage>
</organism>
<dbReference type="InterPro" id="IPR050155">
    <property type="entry name" value="HAD-like_hydrolase_sf"/>
</dbReference>
<dbReference type="PANTHER" id="PTHR43434">
    <property type="entry name" value="PHOSPHOGLYCOLATE PHOSPHATASE"/>
    <property type="match status" value="1"/>
</dbReference>
<dbReference type="eggNOG" id="COG0546">
    <property type="taxonomic scope" value="Bacteria"/>
</dbReference>
<dbReference type="PANTHER" id="PTHR43434:SF20">
    <property type="entry name" value="5'-NUCLEOTIDASE"/>
    <property type="match status" value="1"/>
</dbReference>
<dbReference type="SUPFAM" id="SSF56784">
    <property type="entry name" value="HAD-like"/>
    <property type="match status" value="1"/>
</dbReference>
<dbReference type="Pfam" id="PF13419">
    <property type="entry name" value="HAD_2"/>
    <property type="match status" value="1"/>
</dbReference>
<gene>
    <name evidence="1" type="ORF">FC91_GL002928</name>
</gene>
<evidence type="ECO:0000313" key="2">
    <source>
        <dbReference type="Proteomes" id="UP000050949"/>
    </source>
</evidence>
<dbReference type="Gene3D" id="3.40.50.1000">
    <property type="entry name" value="HAD superfamily/HAD-like"/>
    <property type="match status" value="1"/>
</dbReference>
<name>A0A0R1XJ30_9LACO</name>
<dbReference type="EMBL" id="AZFW01000006">
    <property type="protein sequence ID" value="KRM30114.1"/>
    <property type="molecule type" value="Genomic_DNA"/>
</dbReference>
<dbReference type="SFLD" id="SFLDG01129">
    <property type="entry name" value="C1.5:_HAD__Beta-PGM__Phosphata"/>
    <property type="match status" value="1"/>
</dbReference>
<dbReference type="AlphaFoldDB" id="A0A0R1XJ30"/>
<dbReference type="PATRIC" id="fig|1122147.4.peg.3014"/>
<accession>A0A0R1XJ30</accession>
<dbReference type="GO" id="GO:0005829">
    <property type="term" value="C:cytosol"/>
    <property type="evidence" value="ECO:0007669"/>
    <property type="project" value="TreeGrafter"/>
</dbReference>
<dbReference type="Gene3D" id="1.10.150.240">
    <property type="entry name" value="Putative phosphatase, domain 2"/>
    <property type="match status" value="1"/>
</dbReference>
<evidence type="ECO:0000313" key="1">
    <source>
        <dbReference type="EMBL" id="KRM30114.1"/>
    </source>
</evidence>
<dbReference type="InterPro" id="IPR023214">
    <property type="entry name" value="HAD_sf"/>
</dbReference>
<proteinExistence type="predicted"/>
<dbReference type="InterPro" id="IPR041492">
    <property type="entry name" value="HAD_2"/>
</dbReference>
<sequence>MTQLFFDFDGTIANSEQGIVAGIKYFVKKMQLTPLTNDQYRLFIGPTLSASMHQFYPTLDNTAVKQAIDLYQEYYADQGIFEMQIYPGVIPVLQQLHAAGFTMNVASTKPEAMIDRIVQHFDLNPYFSGLYGATMDESIRSSKTDVLAYALKEADAAASNSIMIGDRNTDMIGGRANGVPTIGVLYGFGDRSELSAAGANVIVSQPRDIPAGIEEILVGSVK</sequence>
<protein>
    <submittedName>
        <fullName evidence="1">5-nucleotidase</fullName>
    </submittedName>
</protein>
<dbReference type="GO" id="GO:0004713">
    <property type="term" value="F:protein tyrosine kinase activity"/>
    <property type="evidence" value="ECO:0007669"/>
    <property type="project" value="TreeGrafter"/>
</dbReference>